<dbReference type="GeneID" id="65101849"/>
<name>A0A288QVV8_9ABAC</name>
<accession>A0A288QVV8</accession>
<evidence type="ECO:0000313" key="1">
    <source>
        <dbReference type="EMBL" id="AOT85499.1"/>
    </source>
</evidence>
<dbReference type="RefSeq" id="YP_010086631.1">
    <property type="nucleotide sequence ID" value="NC_055467.1"/>
</dbReference>
<keyword evidence="2" id="KW-1185">Reference proteome</keyword>
<proteinExistence type="predicted"/>
<sequence length="78" mass="8909">MSNKTEKLFDTVFADEIAAQEALDRFIIECLKRKKLLEESRSTHECASSLLPSLNFNQNSVLQLQHLLDDSLADEDKL</sequence>
<evidence type="ECO:0000313" key="2">
    <source>
        <dbReference type="Proteomes" id="UP000502721"/>
    </source>
</evidence>
<organism evidence="1 2">
    <name type="scientific">Cyclophragma undans nucleopolyhedrovirus</name>
    <dbReference type="NCBI Taxonomy" id="1906244"/>
    <lineage>
        <taxon>Viruses</taxon>
        <taxon>Viruses incertae sedis</taxon>
        <taxon>Naldaviricetes</taxon>
        <taxon>Lefavirales</taxon>
        <taxon>Baculoviridae</taxon>
        <taxon>Alphabaculovirus</taxon>
        <taxon>Alphabaculovirus cycundantis</taxon>
    </lineage>
</organism>
<reference evidence="1" key="1">
    <citation type="submission" date="2018-05" db="EMBL/GenBank/DDBJ databases">
        <title>Genome sequence and analysis of Cyclophragma undans nucleopolyhedrovirus: a distinct group I alphabaculovirus.</title>
        <authorList>
            <person name="Zhu Z."/>
            <person name="Yin F."/>
            <person name="Liu X."/>
            <person name="Hou D."/>
            <person name="Wang J."/>
            <person name="Zhang L."/>
            <person name="Arif B."/>
            <person name="Wang H."/>
            <person name="Deng F."/>
            <person name="Hu Z."/>
        </authorList>
    </citation>
    <scope>NUCLEOTIDE SEQUENCE [LARGE SCALE GENOMIC DNA]</scope>
    <source>
        <strain evidence="1">Whiov</strain>
    </source>
</reference>
<dbReference type="KEGG" id="vg:65101849"/>
<dbReference type="Proteomes" id="UP000502721">
    <property type="component" value="Segment"/>
</dbReference>
<dbReference type="EMBL" id="KT957089">
    <property type="protein sequence ID" value="AOT85499.1"/>
    <property type="molecule type" value="Genomic_DNA"/>
</dbReference>
<protein>
    <submittedName>
        <fullName evidence="1">Cyun29</fullName>
    </submittedName>
</protein>